<evidence type="ECO:0008006" key="6">
    <source>
        <dbReference type="Google" id="ProtNLM"/>
    </source>
</evidence>
<dbReference type="KEGG" id="vcn:VOLCADRAFT_96118"/>
<evidence type="ECO:0000256" key="3">
    <source>
        <dbReference type="SAM" id="SignalP"/>
    </source>
</evidence>
<dbReference type="GO" id="GO:0016791">
    <property type="term" value="F:phosphatase activity"/>
    <property type="evidence" value="ECO:0007669"/>
    <property type="project" value="TreeGrafter"/>
</dbReference>
<dbReference type="InterPro" id="IPR000560">
    <property type="entry name" value="His_Pase_clade-2"/>
</dbReference>
<dbReference type="InterPro" id="IPR029033">
    <property type="entry name" value="His_PPase_superfam"/>
</dbReference>
<reference evidence="4 5" key="1">
    <citation type="journal article" date="2010" name="Science">
        <title>Genomic analysis of organismal complexity in the multicellular green alga Volvox carteri.</title>
        <authorList>
            <person name="Prochnik S.E."/>
            <person name="Umen J."/>
            <person name="Nedelcu A.M."/>
            <person name="Hallmann A."/>
            <person name="Miller S.M."/>
            <person name="Nishii I."/>
            <person name="Ferris P."/>
            <person name="Kuo A."/>
            <person name="Mitros T."/>
            <person name="Fritz-Laylin L.K."/>
            <person name="Hellsten U."/>
            <person name="Chapman J."/>
            <person name="Simakov O."/>
            <person name="Rensing S.A."/>
            <person name="Terry A."/>
            <person name="Pangilinan J."/>
            <person name="Kapitonov V."/>
            <person name="Jurka J."/>
            <person name="Salamov A."/>
            <person name="Shapiro H."/>
            <person name="Schmutz J."/>
            <person name="Grimwood J."/>
            <person name="Lindquist E."/>
            <person name="Lucas S."/>
            <person name="Grigoriev I.V."/>
            <person name="Schmitt R."/>
            <person name="Kirk D."/>
            <person name="Rokhsar D.S."/>
        </authorList>
    </citation>
    <scope>NUCLEOTIDE SEQUENCE [LARGE SCALE GENOMIC DNA]</scope>
    <source>
        <strain evidence="5">f. Nagariensis / Eve</strain>
    </source>
</reference>
<dbReference type="Pfam" id="PF00328">
    <property type="entry name" value="His_Phos_2"/>
    <property type="match status" value="2"/>
</dbReference>
<sequence>MANGWGPLAGVCMLLLFLAGSWPRHESRIASTAQTLIDPATARYDNFNPVDAKLKHGARTPLNTIYNFDGVNWTHCRDHYQTHAYSPSSRARGVEVELHDENGHPQPPPILDANTPVLPGGCRQGTLTEAGYRMAVDVGTWLRNRYVTSAGSDATGGFLPDMEPRGWDPEVATLRTTPIRRTIATLRGVLTGLWPRLAPSNQQQQQRRRTLATATAVTGVEASLPVLPVLPVGASLEPLEIMYGSNNTCARLGPLHEAMQRDLDAADARNTELPRLNQLVAEALGLDTNTSILWPKLYDHLAAMIADGAPLPPGASREVLDIVWAQAERHEASIIAPSADLCAAMGPGGDGGGGGGGAGGSSSSARRRRCREELRLGIGMLVQRLLQNMDASVAQAELPSSSSPSPSRLYLFSGHDSSVMPLLAVLGQPARAWPPFASHLVFELWQAASRQQLRTAALGRRGVLAAEAGPGAQSSSSLPLSYSSSYSSSGSDYWVRVLYNGAPLVVPRLSNTDGWIPLGLLRKHVLLPYAIGPAEHTAACSRVDISDLYDDSDDSDPRAPSLSSIKVGGGGGKRSTAARARERLSRHATL</sequence>
<dbReference type="AlphaFoldDB" id="D8U994"/>
<feature type="compositionally biased region" description="Gly residues" evidence="2">
    <location>
        <begin position="346"/>
        <end position="360"/>
    </location>
</feature>
<feature type="region of interest" description="Disordered" evidence="2">
    <location>
        <begin position="550"/>
        <end position="590"/>
    </location>
</feature>
<dbReference type="OrthoDB" id="10257284at2759"/>
<gene>
    <name evidence="4" type="ORF">VOLCADRAFT_96118</name>
</gene>
<protein>
    <recommendedName>
        <fullName evidence="6">Acid phosphatase</fullName>
    </recommendedName>
</protein>
<feature type="region of interest" description="Disordered" evidence="2">
    <location>
        <begin position="346"/>
        <end position="366"/>
    </location>
</feature>
<dbReference type="GeneID" id="9626296"/>
<dbReference type="STRING" id="3068.D8U994"/>
<comment type="similarity">
    <text evidence="1">Belongs to the histidine acid phosphatase family.</text>
</comment>
<feature type="signal peptide" evidence="3">
    <location>
        <begin position="1"/>
        <end position="23"/>
    </location>
</feature>
<evidence type="ECO:0000313" key="5">
    <source>
        <dbReference type="Proteomes" id="UP000001058"/>
    </source>
</evidence>
<dbReference type="InParanoid" id="D8U994"/>
<feature type="compositionally biased region" description="Basic and acidic residues" evidence="2">
    <location>
        <begin position="579"/>
        <end position="590"/>
    </location>
</feature>
<dbReference type="PANTHER" id="PTHR11567">
    <property type="entry name" value="ACID PHOSPHATASE-RELATED"/>
    <property type="match status" value="1"/>
</dbReference>
<dbReference type="eggNOG" id="KOG3720">
    <property type="taxonomic scope" value="Eukaryota"/>
</dbReference>
<dbReference type="PANTHER" id="PTHR11567:SF207">
    <property type="entry name" value="LYSOPHOSPHATIDIC ACID PHOSPHATASE TYPE 6"/>
    <property type="match status" value="1"/>
</dbReference>
<dbReference type="InterPro" id="IPR050645">
    <property type="entry name" value="Histidine_acid_phosphatase"/>
</dbReference>
<dbReference type="EMBL" id="GL378370">
    <property type="protein sequence ID" value="EFJ43767.1"/>
    <property type="molecule type" value="Genomic_DNA"/>
</dbReference>
<keyword evidence="3" id="KW-0732">Signal</keyword>
<accession>D8U994</accession>
<evidence type="ECO:0000256" key="2">
    <source>
        <dbReference type="SAM" id="MobiDB-lite"/>
    </source>
</evidence>
<feature type="chain" id="PRO_5003124277" description="Acid phosphatase" evidence="3">
    <location>
        <begin position="24"/>
        <end position="590"/>
    </location>
</feature>
<dbReference type="Proteomes" id="UP000001058">
    <property type="component" value="Unassembled WGS sequence"/>
</dbReference>
<keyword evidence="5" id="KW-1185">Reference proteome</keyword>
<evidence type="ECO:0000256" key="1">
    <source>
        <dbReference type="ARBA" id="ARBA00005375"/>
    </source>
</evidence>
<evidence type="ECO:0000313" key="4">
    <source>
        <dbReference type="EMBL" id="EFJ43767.1"/>
    </source>
</evidence>
<proteinExistence type="inferred from homology"/>
<name>D8U994_VOLCA</name>
<dbReference type="Gene3D" id="3.40.50.1240">
    <property type="entry name" value="Phosphoglycerate mutase-like"/>
    <property type="match status" value="1"/>
</dbReference>
<dbReference type="SUPFAM" id="SSF53254">
    <property type="entry name" value="Phosphoglycerate mutase-like"/>
    <property type="match status" value="1"/>
</dbReference>
<organism evidence="5">
    <name type="scientific">Volvox carteri f. nagariensis</name>
    <dbReference type="NCBI Taxonomy" id="3068"/>
    <lineage>
        <taxon>Eukaryota</taxon>
        <taxon>Viridiplantae</taxon>
        <taxon>Chlorophyta</taxon>
        <taxon>core chlorophytes</taxon>
        <taxon>Chlorophyceae</taxon>
        <taxon>CS clade</taxon>
        <taxon>Chlamydomonadales</taxon>
        <taxon>Volvocaceae</taxon>
        <taxon>Volvox</taxon>
    </lineage>
</organism>
<dbReference type="RefSeq" id="XP_002955248.1">
    <property type="nucleotide sequence ID" value="XM_002955202.1"/>
</dbReference>